<accession>A0AAD5QJ78</accession>
<keyword evidence="3" id="KW-1185">Reference proteome</keyword>
<gene>
    <name evidence="2" type="ORF">KIN20_007483</name>
</gene>
<dbReference type="EMBL" id="JAHQIW010001080">
    <property type="protein sequence ID" value="KAJ1351474.1"/>
    <property type="molecule type" value="Genomic_DNA"/>
</dbReference>
<dbReference type="Proteomes" id="UP001196413">
    <property type="component" value="Unassembled WGS sequence"/>
</dbReference>
<reference evidence="2" key="1">
    <citation type="submission" date="2021-06" db="EMBL/GenBank/DDBJ databases">
        <title>Parelaphostrongylus tenuis whole genome reference sequence.</title>
        <authorList>
            <person name="Garwood T.J."/>
            <person name="Larsen P.A."/>
            <person name="Fountain-Jones N.M."/>
            <person name="Garbe J.R."/>
            <person name="Macchietto M.G."/>
            <person name="Kania S.A."/>
            <person name="Gerhold R.W."/>
            <person name="Richards J.E."/>
            <person name="Wolf T.M."/>
        </authorList>
    </citation>
    <scope>NUCLEOTIDE SEQUENCE</scope>
    <source>
        <strain evidence="2">MNPRO001-30</strain>
        <tissue evidence="2">Meninges</tissue>
    </source>
</reference>
<evidence type="ECO:0000256" key="1">
    <source>
        <dbReference type="SAM" id="MobiDB-lite"/>
    </source>
</evidence>
<feature type="compositionally biased region" description="Basic and acidic residues" evidence="1">
    <location>
        <begin position="29"/>
        <end position="39"/>
    </location>
</feature>
<sequence>MVNLSFHLHDELIHRTQTTLGSGGKRERHLSSSDGKEVGEEYFSVKTPEMNPEPPKVDRSTSGKLCKCFLDSEGERAKAPRPKKPGYTCLAYDWNQRYDGELVKKHGFGGRGRNLKGHLGIC</sequence>
<proteinExistence type="predicted"/>
<name>A0AAD5QJ78_PARTN</name>
<evidence type="ECO:0000313" key="2">
    <source>
        <dbReference type="EMBL" id="KAJ1351474.1"/>
    </source>
</evidence>
<organism evidence="2 3">
    <name type="scientific">Parelaphostrongylus tenuis</name>
    <name type="common">Meningeal worm</name>
    <dbReference type="NCBI Taxonomy" id="148309"/>
    <lineage>
        <taxon>Eukaryota</taxon>
        <taxon>Metazoa</taxon>
        <taxon>Ecdysozoa</taxon>
        <taxon>Nematoda</taxon>
        <taxon>Chromadorea</taxon>
        <taxon>Rhabditida</taxon>
        <taxon>Rhabditina</taxon>
        <taxon>Rhabditomorpha</taxon>
        <taxon>Strongyloidea</taxon>
        <taxon>Metastrongylidae</taxon>
        <taxon>Parelaphostrongylus</taxon>
    </lineage>
</organism>
<feature type="region of interest" description="Disordered" evidence="1">
    <location>
        <begin position="15"/>
        <end position="61"/>
    </location>
</feature>
<evidence type="ECO:0000313" key="3">
    <source>
        <dbReference type="Proteomes" id="UP001196413"/>
    </source>
</evidence>
<protein>
    <submittedName>
        <fullName evidence="2">Uncharacterized protein</fullName>
    </submittedName>
</protein>
<comment type="caution">
    <text evidence="2">The sequence shown here is derived from an EMBL/GenBank/DDBJ whole genome shotgun (WGS) entry which is preliminary data.</text>
</comment>
<dbReference type="AlphaFoldDB" id="A0AAD5QJ78"/>